<dbReference type="EMBL" id="UINC01208683">
    <property type="protein sequence ID" value="SVE31348.1"/>
    <property type="molecule type" value="Genomic_DNA"/>
</dbReference>
<sequence length="55" mass="6164">VKLSHVRQGKDGYLLRLLSKAAASQSQKEDDRFVDTTLAFLQILHKPTGGIKPTW</sequence>
<dbReference type="AlphaFoldDB" id="A0A383CIE5"/>
<evidence type="ECO:0000313" key="1">
    <source>
        <dbReference type="EMBL" id="SVE31348.1"/>
    </source>
</evidence>
<reference evidence="1" key="1">
    <citation type="submission" date="2018-05" db="EMBL/GenBank/DDBJ databases">
        <authorList>
            <person name="Lanie J.A."/>
            <person name="Ng W.-L."/>
            <person name="Kazmierczak K.M."/>
            <person name="Andrzejewski T.M."/>
            <person name="Davidsen T.M."/>
            <person name="Wayne K.J."/>
            <person name="Tettelin H."/>
            <person name="Glass J.I."/>
            <person name="Rusch D."/>
            <person name="Podicherti R."/>
            <person name="Tsui H.-C.T."/>
            <person name="Winkler M.E."/>
        </authorList>
    </citation>
    <scope>NUCLEOTIDE SEQUENCE</scope>
</reference>
<gene>
    <name evidence="1" type="ORF">METZ01_LOCUS484202</name>
</gene>
<feature type="non-terminal residue" evidence="1">
    <location>
        <position position="1"/>
    </location>
</feature>
<protein>
    <submittedName>
        <fullName evidence="1">Uncharacterized protein</fullName>
    </submittedName>
</protein>
<proteinExistence type="predicted"/>
<accession>A0A383CIE5</accession>
<organism evidence="1">
    <name type="scientific">marine metagenome</name>
    <dbReference type="NCBI Taxonomy" id="408172"/>
    <lineage>
        <taxon>unclassified sequences</taxon>
        <taxon>metagenomes</taxon>
        <taxon>ecological metagenomes</taxon>
    </lineage>
</organism>
<name>A0A383CIE5_9ZZZZ</name>